<dbReference type="EMBL" id="JAFCIX010000364">
    <property type="protein sequence ID" value="KAH6592992.1"/>
    <property type="molecule type" value="Genomic_DNA"/>
</dbReference>
<evidence type="ECO:0000256" key="5">
    <source>
        <dbReference type="ARBA" id="ARBA00022741"/>
    </source>
</evidence>
<comment type="catalytic activity">
    <reaction evidence="8">
        <text>L-threonyl-[protein] + ATP = O-phospho-L-threonyl-[protein] + ADP + H(+)</text>
        <dbReference type="Rhea" id="RHEA:46608"/>
        <dbReference type="Rhea" id="RHEA-COMP:11060"/>
        <dbReference type="Rhea" id="RHEA-COMP:11605"/>
        <dbReference type="ChEBI" id="CHEBI:15378"/>
        <dbReference type="ChEBI" id="CHEBI:30013"/>
        <dbReference type="ChEBI" id="CHEBI:30616"/>
        <dbReference type="ChEBI" id="CHEBI:61977"/>
        <dbReference type="ChEBI" id="CHEBI:456216"/>
        <dbReference type="EC" id="2.7.11.1"/>
    </reaction>
</comment>
<keyword evidence="3" id="KW-0723">Serine/threonine-protein kinase</keyword>
<evidence type="ECO:0000256" key="6">
    <source>
        <dbReference type="ARBA" id="ARBA00022777"/>
    </source>
</evidence>
<dbReference type="InterPro" id="IPR011009">
    <property type="entry name" value="Kinase-like_dom_sf"/>
</dbReference>
<evidence type="ECO:0000256" key="9">
    <source>
        <dbReference type="ARBA" id="ARBA00048679"/>
    </source>
</evidence>
<keyword evidence="4" id="KW-0808">Transferase</keyword>
<reference evidence="13 14" key="1">
    <citation type="submission" date="2021-02" db="EMBL/GenBank/DDBJ databases">
        <title>Variation within the Batrachochytrium salamandrivorans European outbreak.</title>
        <authorList>
            <person name="Kelly M."/>
            <person name="Pasmans F."/>
            <person name="Shea T.P."/>
            <person name="Munoz J.F."/>
            <person name="Carranza S."/>
            <person name="Cuomo C.A."/>
            <person name="Martel A."/>
        </authorList>
    </citation>
    <scope>NUCLEOTIDE SEQUENCE [LARGE SCALE GENOMIC DNA]</scope>
    <source>
        <strain evidence="13 14">AMFP18/2</strain>
    </source>
</reference>
<keyword evidence="5 10" id="KW-0547">Nucleotide-binding</keyword>
<dbReference type="PANTHER" id="PTHR22984">
    <property type="entry name" value="SERINE/THREONINE-PROTEIN KINASE PIM"/>
    <property type="match status" value="1"/>
</dbReference>
<keyword evidence="6" id="KW-0418">Kinase</keyword>
<feature type="domain" description="Protein kinase" evidence="12">
    <location>
        <begin position="145"/>
        <end position="324"/>
    </location>
</feature>
<feature type="binding site" evidence="10">
    <location>
        <position position="174"/>
    </location>
    <ligand>
        <name>ATP</name>
        <dbReference type="ChEBI" id="CHEBI:30616"/>
    </ligand>
</feature>
<keyword evidence="7 10" id="KW-0067">ATP-binding</keyword>
<name>A0ABQ8F6C6_9FUNG</name>
<dbReference type="InterPro" id="IPR000719">
    <property type="entry name" value="Prot_kinase_dom"/>
</dbReference>
<evidence type="ECO:0000313" key="14">
    <source>
        <dbReference type="Proteomes" id="UP001648503"/>
    </source>
</evidence>
<feature type="compositionally biased region" description="Polar residues" evidence="11">
    <location>
        <begin position="46"/>
        <end position="59"/>
    </location>
</feature>
<comment type="caution">
    <text evidence="13">The sequence shown here is derived from an EMBL/GenBank/DDBJ whole genome shotgun (WGS) entry which is preliminary data.</text>
</comment>
<evidence type="ECO:0000256" key="1">
    <source>
        <dbReference type="ARBA" id="ARBA00004340"/>
    </source>
</evidence>
<dbReference type="PROSITE" id="PS00107">
    <property type="entry name" value="PROTEIN_KINASE_ATP"/>
    <property type="match status" value="1"/>
</dbReference>
<keyword evidence="14" id="KW-1185">Reference proteome</keyword>
<evidence type="ECO:0000256" key="8">
    <source>
        <dbReference type="ARBA" id="ARBA00047899"/>
    </source>
</evidence>
<proteinExistence type="predicted"/>
<dbReference type="Proteomes" id="UP001648503">
    <property type="component" value="Unassembled WGS sequence"/>
</dbReference>
<dbReference type="EC" id="2.7.11.1" evidence="2"/>
<accession>A0ABQ8F6C6</accession>
<protein>
    <recommendedName>
        <fullName evidence="2">non-specific serine/threonine protein kinase</fullName>
        <ecNumber evidence="2">2.7.11.1</ecNumber>
    </recommendedName>
</protein>
<evidence type="ECO:0000259" key="12">
    <source>
        <dbReference type="PROSITE" id="PS50011"/>
    </source>
</evidence>
<organism evidence="13 14">
    <name type="scientific">Batrachochytrium salamandrivorans</name>
    <dbReference type="NCBI Taxonomy" id="1357716"/>
    <lineage>
        <taxon>Eukaryota</taxon>
        <taxon>Fungi</taxon>
        <taxon>Fungi incertae sedis</taxon>
        <taxon>Chytridiomycota</taxon>
        <taxon>Chytridiomycota incertae sedis</taxon>
        <taxon>Chytridiomycetes</taxon>
        <taxon>Rhizophydiales</taxon>
        <taxon>Rhizophydiales incertae sedis</taxon>
        <taxon>Batrachochytrium</taxon>
    </lineage>
</organism>
<dbReference type="InterPro" id="IPR051138">
    <property type="entry name" value="PIM_Ser/Thr_kinase"/>
</dbReference>
<dbReference type="InterPro" id="IPR017441">
    <property type="entry name" value="Protein_kinase_ATP_BS"/>
</dbReference>
<dbReference type="PROSITE" id="PS50011">
    <property type="entry name" value="PROTEIN_KINASE_DOM"/>
    <property type="match status" value="1"/>
</dbReference>
<comment type="catalytic activity">
    <reaction evidence="9">
        <text>L-seryl-[protein] + ATP = O-phospho-L-seryl-[protein] + ADP + H(+)</text>
        <dbReference type="Rhea" id="RHEA:17989"/>
        <dbReference type="Rhea" id="RHEA-COMP:9863"/>
        <dbReference type="Rhea" id="RHEA-COMP:11604"/>
        <dbReference type="ChEBI" id="CHEBI:15378"/>
        <dbReference type="ChEBI" id="CHEBI:29999"/>
        <dbReference type="ChEBI" id="CHEBI:30616"/>
        <dbReference type="ChEBI" id="CHEBI:83421"/>
        <dbReference type="ChEBI" id="CHEBI:456216"/>
        <dbReference type="EC" id="2.7.11.1"/>
    </reaction>
</comment>
<evidence type="ECO:0000256" key="10">
    <source>
        <dbReference type="PROSITE-ProRule" id="PRU10141"/>
    </source>
</evidence>
<evidence type="ECO:0000313" key="13">
    <source>
        <dbReference type="EMBL" id="KAH6592992.1"/>
    </source>
</evidence>
<evidence type="ECO:0000256" key="11">
    <source>
        <dbReference type="SAM" id="MobiDB-lite"/>
    </source>
</evidence>
<comment type="subcellular location">
    <subcellularLocation>
        <location evidence="1">Host cell</location>
    </subcellularLocation>
</comment>
<gene>
    <name evidence="13" type="ORF">BASA50_007719</name>
</gene>
<dbReference type="Gene3D" id="3.30.200.20">
    <property type="entry name" value="Phosphorylase Kinase, domain 1"/>
    <property type="match status" value="1"/>
</dbReference>
<dbReference type="PANTHER" id="PTHR22984:SF25">
    <property type="entry name" value="PROTEIN KINASE DOMAIN-CONTAINING PROTEIN"/>
    <property type="match status" value="1"/>
</dbReference>
<dbReference type="Gene3D" id="1.10.510.10">
    <property type="entry name" value="Transferase(Phosphotransferase) domain 1"/>
    <property type="match status" value="1"/>
</dbReference>
<evidence type="ECO:0000256" key="7">
    <source>
        <dbReference type="ARBA" id="ARBA00022840"/>
    </source>
</evidence>
<dbReference type="SUPFAM" id="SSF56112">
    <property type="entry name" value="Protein kinase-like (PK-like)"/>
    <property type="match status" value="1"/>
</dbReference>
<evidence type="ECO:0000256" key="2">
    <source>
        <dbReference type="ARBA" id="ARBA00012513"/>
    </source>
</evidence>
<dbReference type="SMART" id="SM00220">
    <property type="entry name" value="S_TKc"/>
    <property type="match status" value="1"/>
</dbReference>
<sequence>MFDPLLWVLHYFITHYAGQTNQGNKNDDDSVDQVSGSKDAPKQDISLLQGSDTPNQNGASAPVDLQPEEKCKDEYWLLNLLNMCPQQQSSPELQPSISYDPSQSGEMPLPACFKMGILQYYTHFWKTKQYIEFTKMEAEYFESKYLFERKLGEGQSGMVFLATKKSDSMKVACKSIPDTKVDKYALESIPPPRCHFHNPPVCSKEPSAIQCIVHSKKPSVEQCMSSRPLDLMLPYEFLLQIYLSRPGHENPYVPKVFDYVVLKNEFIVVMEYFGEDWLDLFSYLKEKIQLDVIEARDIFRKIMNAMIYLRQYGVVHRDTHGMFQ</sequence>
<evidence type="ECO:0000256" key="3">
    <source>
        <dbReference type="ARBA" id="ARBA00022527"/>
    </source>
</evidence>
<feature type="region of interest" description="Disordered" evidence="11">
    <location>
        <begin position="19"/>
        <end position="65"/>
    </location>
</feature>
<evidence type="ECO:0000256" key="4">
    <source>
        <dbReference type="ARBA" id="ARBA00022679"/>
    </source>
</evidence>